<dbReference type="EMBL" id="LR882963">
    <property type="protein sequence ID" value="CAD5931849.1"/>
    <property type="molecule type" value="Genomic_DNA"/>
</dbReference>
<organism evidence="2">
    <name type="scientific">Planktothrix agardhii</name>
    <name type="common">Oscillatoria agardhii</name>
    <dbReference type="NCBI Taxonomy" id="1160"/>
    <lineage>
        <taxon>Bacteria</taxon>
        <taxon>Bacillati</taxon>
        <taxon>Cyanobacteriota</taxon>
        <taxon>Cyanophyceae</taxon>
        <taxon>Oscillatoriophycideae</taxon>
        <taxon>Oscillatoriales</taxon>
        <taxon>Microcoleaceae</taxon>
        <taxon>Planktothrix</taxon>
    </lineage>
</organism>
<dbReference type="GeneID" id="77286794"/>
<reference evidence="1" key="2">
    <citation type="submission" date="2020-09" db="EMBL/GenBank/DDBJ databases">
        <authorList>
            <person name="Blom J."/>
        </authorList>
    </citation>
    <scope>NUCLEOTIDE SEQUENCE</scope>
    <source>
        <strain evidence="1">No.66</strain>
    </source>
</reference>
<reference evidence="2" key="1">
    <citation type="submission" date="2015-09" db="EMBL/GenBank/DDBJ databases">
        <authorList>
            <person name="Jackson K.R."/>
            <person name="Lunt B.L."/>
            <person name="Fisher J.N.B."/>
            <person name="Gardner A.V."/>
            <person name="Bailey M.E."/>
            <person name="Deus L.M."/>
            <person name="Earl A.S."/>
            <person name="Gibby P.D."/>
            <person name="Hartmann K.A."/>
            <person name="Liu J.E."/>
            <person name="Manci A.M."/>
            <person name="Nielsen D.A."/>
            <person name="Solomon M.B."/>
            <person name="Breakwell D.P."/>
            <person name="Burnett S.H."/>
            <person name="Grose J.H."/>
        </authorList>
    </citation>
    <scope>NUCLEOTIDE SEQUENCE</scope>
    <source>
        <strain evidence="2">7805</strain>
    </source>
</reference>
<sequence>MIGTISQSLVVNQADIDDLKLFYQFRREHNVVQFLEIHPNLLSILVLGKDLISQYFPESNVFLDWILDPELAESQLVVYLTRTIADTEAAIEQIEKLSDQWLGSYDGDIRSQIYVRYDYL</sequence>
<evidence type="ECO:0000313" key="1">
    <source>
        <dbReference type="EMBL" id="CAD5931849.1"/>
    </source>
</evidence>
<evidence type="ECO:0000313" key="2">
    <source>
        <dbReference type="EMBL" id="CUM60716.1"/>
    </source>
</evidence>
<protein>
    <submittedName>
        <fullName evidence="2">Uncharacterized protein</fullName>
    </submittedName>
</protein>
<accession>A0A1J1JKE0</accession>
<proteinExistence type="predicted"/>
<gene>
    <name evidence="1" type="ORF">PANO66_01405</name>
    <name evidence="2" type="ORF">PLAM_2750</name>
</gene>
<name>A0A1J1JKE0_PLAAG</name>
<dbReference type="AlphaFoldDB" id="A0A1J1JKE0"/>
<dbReference type="EMBL" id="LO018304">
    <property type="protein sequence ID" value="CUM60716.1"/>
    <property type="molecule type" value="Genomic_DNA"/>
</dbReference>
<dbReference type="RefSeq" id="WP_042151806.1">
    <property type="nucleotide sequence ID" value="NZ_JBAVBW010000072.1"/>
</dbReference>
<dbReference type="Proteomes" id="UP001153761">
    <property type="component" value="Chromosome"/>
</dbReference>